<dbReference type="Pfam" id="PF00623">
    <property type="entry name" value="RNA_pol_Rpb1_2"/>
    <property type="match status" value="1"/>
</dbReference>
<keyword evidence="4" id="KW-0548">Nucleotidyltransferase</keyword>
<dbReference type="GO" id="GO:0003899">
    <property type="term" value="F:DNA-directed RNA polymerase activity"/>
    <property type="evidence" value="ECO:0007669"/>
    <property type="project" value="UniProtKB-EC"/>
</dbReference>
<dbReference type="Pfam" id="PF05000">
    <property type="entry name" value="RNA_pol_Rpb1_4"/>
    <property type="match status" value="1"/>
</dbReference>
<dbReference type="InterPro" id="IPR007081">
    <property type="entry name" value="RNA_pol_Rpb1_5"/>
</dbReference>
<feature type="domain" description="RNA polymerase N-terminal" evidence="8">
    <location>
        <begin position="236"/>
        <end position="515"/>
    </location>
</feature>
<organism evidence="9">
    <name type="scientific">marine metagenome</name>
    <dbReference type="NCBI Taxonomy" id="408172"/>
    <lineage>
        <taxon>unclassified sequences</taxon>
        <taxon>metagenomes</taxon>
        <taxon>ecological metagenomes</taxon>
    </lineage>
</organism>
<evidence type="ECO:0000256" key="1">
    <source>
        <dbReference type="ARBA" id="ARBA00012418"/>
    </source>
</evidence>
<evidence type="ECO:0000256" key="4">
    <source>
        <dbReference type="ARBA" id="ARBA00022695"/>
    </source>
</evidence>
<dbReference type="GO" id="GO:0003677">
    <property type="term" value="F:DNA binding"/>
    <property type="evidence" value="ECO:0007669"/>
    <property type="project" value="InterPro"/>
</dbReference>
<dbReference type="GO" id="GO:0000428">
    <property type="term" value="C:DNA-directed RNA polymerase complex"/>
    <property type="evidence" value="ECO:0007669"/>
    <property type="project" value="UniProtKB-KW"/>
</dbReference>
<comment type="catalytic activity">
    <reaction evidence="7">
        <text>RNA(n) + a ribonucleoside 5'-triphosphate = RNA(n+1) + diphosphate</text>
        <dbReference type="Rhea" id="RHEA:21248"/>
        <dbReference type="Rhea" id="RHEA-COMP:14527"/>
        <dbReference type="Rhea" id="RHEA-COMP:17342"/>
        <dbReference type="ChEBI" id="CHEBI:33019"/>
        <dbReference type="ChEBI" id="CHEBI:61557"/>
        <dbReference type="ChEBI" id="CHEBI:140395"/>
        <dbReference type="EC" id="2.7.7.6"/>
    </reaction>
</comment>
<evidence type="ECO:0000256" key="3">
    <source>
        <dbReference type="ARBA" id="ARBA00022679"/>
    </source>
</evidence>
<dbReference type="InterPro" id="IPR007083">
    <property type="entry name" value="RNA_pol_Rpb1_4"/>
</dbReference>
<dbReference type="InterPro" id="IPR038120">
    <property type="entry name" value="Rpb1_funnel_sf"/>
</dbReference>
<dbReference type="SMART" id="SM00663">
    <property type="entry name" value="RPOLA_N"/>
    <property type="match status" value="1"/>
</dbReference>
<protein>
    <recommendedName>
        <fullName evidence="1">DNA-directed RNA polymerase</fullName>
        <ecNumber evidence="1">2.7.7.6</ecNumber>
    </recommendedName>
</protein>
<dbReference type="SUPFAM" id="SSF64484">
    <property type="entry name" value="beta and beta-prime subunits of DNA dependent RNA-polymerase"/>
    <property type="match status" value="1"/>
</dbReference>
<gene>
    <name evidence="9" type="ORF">METZ01_LOCUS24792</name>
</gene>
<dbReference type="Gene3D" id="2.40.50.100">
    <property type="match status" value="3"/>
</dbReference>
<dbReference type="InterPro" id="IPR012754">
    <property type="entry name" value="DNA-dir_RpoC_beta_prime_bact"/>
</dbReference>
<dbReference type="PANTHER" id="PTHR19376">
    <property type="entry name" value="DNA-DIRECTED RNA POLYMERASE"/>
    <property type="match status" value="1"/>
</dbReference>
<evidence type="ECO:0000256" key="6">
    <source>
        <dbReference type="ARBA" id="ARBA00023163"/>
    </source>
</evidence>
<dbReference type="Gene3D" id="1.10.274.100">
    <property type="entry name" value="RNA polymerase Rpb1, domain 3"/>
    <property type="match status" value="2"/>
</dbReference>
<dbReference type="NCBIfam" id="TIGR02386">
    <property type="entry name" value="rpoC_TIGR"/>
    <property type="match status" value="1"/>
</dbReference>
<evidence type="ECO:0000256" key="2">
    <source>
        <dbReference type="ARBA" id="ARBA00022478"/>
    </source>
</evidence>
<dbReference type="InterPro" id="IPR044893">
    <property type="entry name" value="RNA_pol_Rpb1_clamp_domain"/>
</dbReference>
<dbReference type="Gene3D" id="2.40.40.20">
    <property type="match status" value="1"/>
</dbReference>
<dbReference type="InterPro" id="IPR007066">
    <property type="entry name" value="RNA_pol_Rpb1_3"/>
</dbReference>
<dbReference type="InterPro" id="IPR042102">
    <property type="entry name" value="RNA_pol_Rpb1_3_sf"/>
</dbReference>
<dbReference type="InterPro" id="IPR045867">
    <property type="entry name" value="DNA-dir_RpoC_beta_prime"/>
</dbReference>
<keyword evidence="5" id="KW-0479">Metal-binding</keyword>
<keyword evidence="6" id="KW-0804">Transcription</keyword>
<sequence>MYKAKNSISLKLASPEKVLEGSYGEVLKPETINYRSYKPEKDGLFCEKIFGPVKDFECHCGKYKGIRYRGIICDRCGVEVTTKKVRRNRMGHITLAVPVVHIWFLKSIPSKLSYILGKSAKQLESVVYYENYLIINPGKSPYKRFDLIDEEEYLEMESEFGYEAVSQKEKEEESHFYASMGGQGLKDALSALDLLELKNELELISNTTKSKQKRLDARKRLKVIKDFAEDRSNKPEWMIVSILPVMPPELRPLVPLEGGRFAASDLNDLYRRIIIRNNRLKQLMDIQAPEVILRNEKRMLQESVDALFDNTKRKTAIRSGSKRPLKSISDMLRGKQGRFRQNLLGKRVDYSGRSVIVVGPELSMTECGLPKNMALELFKPHLIRELTRRDLSATPRSAKLMIENKEKIVYEILEHVVKDYPVLLNRAPTLHRLGIIAFQPVLIDGKAIRVHPLVCSAFNADFDGDQMAVHIPLSINSQLEARILMMASQNILHPASGRPITLPSQDMILGCYYLTRKRTKQKGEGKIFGSIEEVKIAYENKKVDLHAIVNLRHDGKWYKDTTVGRAIFNSIIPSELGYYNEMISKKKLSYIIGDSFVKAGNEKTVKLLDDLKDLGFSTATKSGTSISITDIRIPELKNDIINKAEQEVEKIQGRFNRHILTEGERYNKVIDIWTKATSDVASEMMKGLQSEDEGFNSVYMMADSGARGSGDQIKQLAGMRGLMAKPRKSMIGGGEIIESPIMSNFKEGLSVMEYFISTHGARKGLADTALKTADAGYLTRRLVDVAQDVVVSTDNCKTINGITISDLKEGEEVIEPLTERILGRTSSENIVIDGKKIVKSGEIFDEEKASIISENNISTIKIRSVLTCETRRGVCAKCYGWDLTRRELVNRGTAVGIIAAQSIGEPGTQLTLRTFHIGGTATRIVEESDMKAKHSGIVQFNGKYESASTVDEDGEKVTRSLSRNGKVAIVDSKGNILDTYNVPYGANVNVSDKSKIKKNAILFSWDPYTDLILARQSGYISMKDFIEGDTYHEEAVEGGKKQKVVTESKNRRLSPQIEIYSKPKKQGDLLSGGTILPVKATLIVNDGQKVSKGQTLVKIQKDIGKTRDITGGLPRVAELFEARKPANPAVVTEVNGTVQFGEMKRGIRKISIIPSTGKEVVYKIPYGKHVIVHEGDFINAGTPLCEGAISPADILSILGPNAVREYLVNEIQEVYRLQGVGINDKHIEIIVNQMMKKVIISDKGDTNFLPGERLDKSVLFDANDSMKGMVVIDESGGSNLEIGLIISANEAKELNKELKDKGNNLVKFHKAKPATFGPILMGITQSSLNTTSFISAASFQETTRVLTDAATASKTDFLLGLKENVALGRLIPAGTGFPDLQNVQIEDDN</sequence>
<keyword evidence="3" id="KW-0808">Transferase</keyword>
<evidence type="ECO:0000256" key="7">
    <source>
        <dbReference type="ARBA" id="ARBA00048552"/>
    </source>
</evidence>
<evidence type="ECO:0000259" key="8">
    <source>
        <dbReference type="SMART" id="SM00663"/>
    </source>
</evidence>
<keyword evidence="2" id="KW-0240">DNA-directed RNA polymerase</keyword>
<dbReference type="EC" id="2.7.7.6" evidence="1"/>
<dbReference type="InterPro" id="IPR000722">
    <property type="entry name" value="RNA_pol_asu"/>
</dbReference>
<dbReference type="Gene3D" id="1.10.40.90">
    <property type="match status" value="1"/>
</dbReference>
<dbReference type="Gene3D" id="1.10.150.390">
    <property type="match status" value="1"/>
</dbReference>
<evidence type="ECO:0000256" key="5">
    <source>
        <dbReference type="ARBA" id="ARBA00022723"/>
    </source>
</evidence>
<dbReference type="Pfam" id="PF04998">
    <property type="entry name" value="RNA_pol_Rpb1_5"/>
    <property type="match status" value="1"/>
</dbReference>
<dbReference type="EMBL" id="UINC01001138">
    <property type="protein sequence ID" value="SUZ71938.1"/>
    <property type="molecule type" value="Genomic_DNA"/>
</dbReference>
<dbReference type="HAMAP" id="MF_01322">
    <property type="entry name" value="RNApol_bact_RpoC"/>
    <property type="match status" value="1"/>
</dbReference>
<dbReference type="Pfam" id="PF04983">
    <property type="entry name" value="RNA_pol_Rpb1_3"/>
    <property type="match status" value="1"/>
</dbReference>
<dbReference type="Pfam" id="PF04997">
    <property type="entry name" value="RNA_pol_Rpb1_1"/>
    <property type="match status" value="1"/>
</dbReference>
<dbReference type="Gene3D" id="1.10.132.30">
    <property type="match status" value="1"/>
</dbReference>
<dbReference type="CDD" id="cd02655">
    <property type="entry name" value="RNAP_beta'_C"/>
    <property type="match status" value="1"/>
</dbReference>
<dbReference type="InterPro" id="IPR007080">
    <property type="entry name" value="RNA_pol_Rpb1_1"/>
</dbReference>
<dbReference type="CDD" id="cd01609">
    <property type="entry name" value="RNAP_beta'_N"/>
    <property type="match status" value="1"/>
</dbReference>
<dbReference type="InterPro" id="IPR006592">
    <property type="entry name" value="RNA_pol_N"/>
</dbReference>
<dbReference type="Gene3D" id="4.10.860.120">
    <property type="entry name" value="RNA polymerase II, clamp domain"/>
    <property type="match status" value="1"/>
</dbReference>
<reference evidence="9" key="1">
    <citation type="submission" date="2018-05" db="EMBL/GenBank/DDBJ databases">
        <authorList>
            <person name="Lanie J.A."/>
            <person name="Ng W.-L."/>
            <person name="Kazmierczak K.M."/>
            <person name="Andrzejewski T.M."/>
            <person name="Davidsen T.M."/>
            <person name="Wayne K.J."/>
            <person name="Tettelin H."/>
            <person name="Glass J.I."/>
            <person name="Rusch D."/>
            <person name="Podicherti R."/>
            <person name="Tsui H.-C.T."/>
            <person name="Winkler M.E."/>
        </authorList>
    </citation>
    <scope>NUCLEOTIDE SEQUENCE</scope>
</reference>
<dbReference type="Gene3D" id="1.10.1790.20">
    <property type="match status" value="1"/>
</dbReference>
<dbReference type="GO" id="GO:0046872">
    <property type="term" value="F:metal ion binding"/>
    <property type="evidence" value="ECO:0007669"/>
    <property type="project" value="UniProtKB-KW"/>
</dbReference>
<dbReference type="PANTHER" id="PTHR19376:SF54">
    <property type="entry name" value="DNA-DIRECTED RNA POLYMERASE SUBUNIT BETA"/>
    <property type="match status" value="1"/>
</dbReference>
<dbReference type="GO" id="GO:0006351">
    <property type="term" value="P:DNA-templated transcription"/>
    <property type="evidence" value="ECO:0007669"/>
    <property type="project" value="InterPro"/>
</dbReference>
<proteinExistence type="inferred from homology"/>
<accession>A0A381PZ59</accession>
<name>A0A381PZ59_9ZZZZ</name>
<evidence type="ECO:0000313" key="9">
    <source>
        <dbReference type="EMBL" id="SUZ71938.1"/>
    </source>
</evidence>